<keyword evidence="2" id="KW-1185">Reference proteome</keyword>
<evidence type="ECO:0000313" key="1">
    <source>
        <dbReference type="EMBL" id="QWG08451.1"/>
    </source>
</evidence>
<dbReference type="NCBIfam" id="TIGR02241">
    <property type="entry name" value="conserved hypothetical phage tail region protein"/>
    <property type="match status" value="1"/>
</dbReference>
<evidence type="ECO:0000313" key="2">
    <source>
        <dbReference type="Proteomes" id="UP000682802"/>
    </source>
</evidence>
<reference evidence="1 2" key="1">
    <citation type="submission" date="2021-05" db="EMBL/GenBank/DDBJ databases">
        <title>Comparative genomic studies on the polysaccharide-degrading batcterial strains of the Flammeovirga genus.</title>
        <authorList>
            <person name="Zewei F."/>
            <person name="Zheng Z."/>
            <person name="Yu L."/>
            <person name="Ruyue G."/>
            <person name="Yanhong M."/>
            <person name="Yuanyuan C."/>
            <person name="Jingyan G."/>
            <person name="Wenjun H."/>
        </authorList>
    </citation>
    <scope>NUCLEOTIDE SEQUENCE [LARGE SCALE GENOMIC DNA]</scope>
    <source>
        <strain evidence="1 2">YS10</strain>
    </source>
</reference>
<dbReference type="Pfam" id="PF06841">
    <property type="entry name" value="Phage_T4_gp19"/>
    <property type="match status" value="1"/>
</dbReference>
<dbReference type="InterPro" id="IPR010667">
    <property type="entry name" value="Phage_T4_Gp19"/>
</dbReference>
<dbReference type="InterPro" id="IPR011747">
    <property type="entry name" value="CHP02241"/>
</dbReference>
<gene>
    <name evidence="1" type="ORF">KM029_05810</name>
</gene>
<dbReference type="Proteomes" id="UP000682802">
    <property type="component" value="Chromosome 1"/>
</dbReference>
<dbReference type="PANTHER" id="PTHR38009:SF1">
    <property type="entry name" value="CONSERVED HYPOTHETICAL PHAGE TAIL PROTEIN"/>
    <property type="match status" value="1"/>
</dbReference>
<dbReference type="PANTHER" id="PTHR38009">
    <property type="entry name" value="CONSERVED HYPOTHETICAL PHAGE TAIL PROTEIN"/>
    <property type="match status" value="1"/>
</dbReference>
<protein>
    <submittedName>
        <fullName evidence="1">Phage tail protein</fullName>
    </submittedName>
</protein>
<sequence length="153" mass="17246">MATEGAYPIPKFRFKVEIEGLELSAQEITGLESEIEFIEYRTGDHSSDTKMKIPGLQKVSNVTIKKGVYNGDNELYDWFQEVKDSKNEAGSFEEKKRLVTIILMDTMESPVFKWTLTRAFPVKLSAPDLNAEDNAIAIETIELAHEGLTQEAV</sequence>
<proteinExistence type="predicted"/>
<name>A0ABX8GYU7_9BACT</name>
<dbReference type="RefSeq" id="WP_144072369.1">
    <property type="nucleotide sequence ID" value="NZ_CP076128.1"/>
</dbReference>
<dbReference type="EMBL" id="CP076128">
    <property type="protein sequence ID" value="QWG08451.1"/>
    <property type="molecule type" value="Genomic_DNA"/>
</dbReference>
<accession>A0ABX8GYU7</accession>
<organism evidence="1 2">
    <name type="scientific">Flammeovirga kamogawensis</name>
    <dbReference type="NCBI Taxonomy" id="373891"/>
    <lineage>
        <taxon>Bacteria</taxon>
        <taxon>Pseudomonadati</taxon>
        <taxon>Bacteroidota</taxon>
        <taxon>Cytophagia</taxon>
        <taxon>Cytophagales</taxon>
        <taxon>Flammeovirgaceae</taxon>
        <taxon>Flammeovirga</taxon>
    </lineage>
</organism>